<dbReference type="InterPro" id="IPR005623">
    <property type="entry name" value="Chaperone_NapD_NO3_reduct"/>
</dbReference>
<dbReference type="OrthoDB" id="9815070at2"/>
<organism evidence="2 3">
    <name type="scientific">Geoalkalibacter subterraneus</name>
    <dbReference type="NCBI Taxonomy" id="483547"/>
    <lineage>
        <taxon>Bacteria</taxon>
        <taxon>Pseudomonadati</taxon>
        <taxon>Thermodesulfobacteriota</taxon>
        <taxon>Desulfuromonadia</taxon>
        <taxon>Desulfuromonadales</taxon>
        <taxon>Geoalkalibacteraceae</taxon>
        <taxon>Geoalkalibacter</taxon>
    </lineage>
</organism>
<evidence type="ECO:0008006" key="4">
    <source>
        <dbReference type="Google" id="ProtNLM"/>
    </source>
</evidence>
<evidence type="ECO:0000313" key="2">
    <source>
        <dbReference type="EMBL" id="AJF05542.1"/>
    </source>
</evidence>
<evidence type="ECO:0000313" key="3">
    <source>
        <dbReference type="Proteomes" id="UP000035036"/>
    </source>
</evidence>
<feature type="region of interest" description="Disordered" evidence="1">
    <location>
        <begin position="86"/>
        <end position="105"/>
    </location>
</feature>
<protein>
    <recommendedName>
        <fullName evidence="4">Chaperone NapD</fullName>
    </recommendedName>
</protein>
<dbReference type="HOGENOM" id="CLU_155794_3_0_7"/>
<reference evidence="2 3" key="1">
    <citation type="journal article" date="2015" name="Genome Announc.">
        <title>Genomes of Geoalkalibacter ferrihydriticus Z-0531T and Geoalkalibacter subterraneus Red1T, Two Haloalkaliphilic Metal-Reducing Deltaproteobacteria.</title>
        <authorList>
            <person name="Badalamenti J.P."/>
            <person name="Krajmalnik-Brown R."/>
            <person name="Torres C.I."/>
            <person name="Bond D.R."/>
        </authorList>
    </citation>
    <scope>NUCLEOTIDE SEQUENCE [LARGE SCALE GENOMIC DNA]</scope>
    <source>
        <strain evidence="2 3">Red1</strain>
    </source>
</reference>
<sequence>MIIAGSLITIEENSYDEVLEALQAYPEVEFYTASEDGRSLVVVITTENDHTLDDLCQQIKTHPQVLDVSHHYFHFEEEVEEIRATGKKPDLSGFGKRRRVGSADA</sequence>
<dbReference type="Gene3D" id="3.30.70.920">
    <property type="match status" value="1"/>
</dbReference>
<accession>A0A0B5FBM0</accession>
<proteinExistence type="predicted"/>
<evidence type="ECO:0000256" key="1">
    <source>
        <dbReference type="SAM" id="MobiDB-lite"/>
    </source>
</evidence>
<dbReference type="Pfam" id="PF03927">
    <property type="entry name" value="NapD"/>
    <property type="match status" value="1"/>
</dbReference>
<dbReference type="AlphaFoldDB" id="A0A0B5FBM0"/>
<gene>
    <name evidence="2" type="ORF">GSUB_01660</name>
</gene>
<dbReference type="EMBL" id="CP010311">
    <property type="protein sequence ID" value="AJF05542.1"/>
    <property type="molecule type" value="Genomic_DNA"/>
</dbReference>
<dbReference type="RefSeq" id="WP_040198911.1">
    <property type="nucleotide sequence ID" value="NZ_CP010311.1"/>
</dbReference>
<keyword evidence="3" id="KW-1185">Reference proteome</keyword>
<dbReference type="STRING" id="483547.GSUB_01660"/>
<name>A0A0B5FBM0_9BACT</name>
<feature type="compositionally biased region" description="Basic residues" evidence="1">
    <location>
        <begin position="95"/>
        <end position="105"/>
    </location>
</feature>
<dbReference type="Proteomes" id="UP000035036">
    <property type="component" value="Chromosome"/>
</dbReference>
<dbReference type="KEGG" id="gsb:GSUB_01660"/>